<comment type="caution">
    <text evidence="1">The sequence shown here is derived from an EMBL/GenBank/DDBJ whole genome shotgun (WGS) entry which is preliminary data.</text>
</comment>
<proteinExistence type="predicted"/>
<reference evidence="2" key="1">
    <citation type="journal article" date="2022" name="Mol. Ecol. Resour.">
        <title>The genomes of chicory, endive, great burdock and yacon provide insights into Asteraceae palaeo-polyploidization history and plant inulin production.</title>
        <authorList>
            <person name="Fan W."/>
            <person name="Wang S."/>
            <person name="Wang H."/>
            <person name="Wang A."/>
            <person name="Jiang F."/>
            <person name="Liu H."/>
            <person name="Zhao H."/>
            <person name="Xu D."/>
            <person name="Zhang Y."/>
        </authorList>
    </citation>
    <scope>NUCLEOTIDE SEQUENCE [LARGE SCALE GENOMIC DNA]</scope>
    <source>
        <strain evidence="2">cv. Punajuju</strain>
    </source>
</reference>
<sequence>MRPLLISVLVNLFDLISYSNDLLTTRSFPGRRRIFQVSTTKNSNEEEDVRTMYNSSLYLVWRCSSRK</sequence>
<protein>
    <submittedName>
        <fullName evidence="1">Uncharacterized protein</fullName>
    </submittedName>
</protein>
<accession>A0ACB9GKF1</accession>
<keyword evidence="2" id="KW-1185">Reference proteome</keyword>
<evidence type="ECO:0000313" key="2">
    <source>
        <dbReference type="Proteomes" id="UP001055811"/>
    </source>
</evidence>
<dbReference type="Proteomes" id="UP001055811">
    <property type="component" value="Linkage Group LG02"/>
</dbReference>
<name>A0ACB9GKF1_CICIN</name>
<dbReference type="EMBL" id="CM042010">
    <property type="protein sequence ID" value="KAI3783222.1"/>
    <property type="molecule type" value="Genomic_DNA"/>
</dbReference>
<gene>
    <name evidence="1" type="ORF">L2E82_13287</name>
</gene>
<organism evidence="1 2">
    <name type="scientific">Cichorium intybus</name>
    <name type="common">Chicory</name>
    <dbReference type="NCBI Taxonomy" id="13427"/>
    <lineage>
        <taxon>Eukaryota</taxon>
        <taxon>Viridiplantae</taxon>
        <taxon>Streptophyta</taxon>
        <taxon>Embryophyta</taxon>
        <taxon>Tracheophyta</taxon>
        <taxon>Spermatophyta</taxon>
        <taxon>Magnoliopsida</taxon>
        <taxon>eudicotyledons</taxon>
        <taxon>Gunneridae</taxon>
        <taxon>Pentapetalae</taxon>
        <taxon>asterids</taxon>
        <taxon>campanulids</taxon>
        <taxon>Asterales</taxon>
        <taxon>Asteraceae</taxon>
        <taxon>Cichorioideae</taxon>
        <taxon>Cichorieae</taxon>
        <taxon>Cichoriinae</taxon>
        <taxon>Cichorium</taxon>
    </lineage>
</organism>
<reference evidence="1 2" key="2">
    <citation type="journal article" date="2022" name="Mol. Ecol. Resour.">
        <title>The genomes of chicory, endive, great burdock and yacon provide insights into Asteraceae paleo-polyploidization history and plant inulin production.</title>
        <authorList>
            <person name="Fan W."/>
            <person name="Wang S."/>
            <person name="Wang H."/>
            <person name="Wang A."/>
            <person name="Jiang F."/>
            <person name="Liu H."/>
            <person name="Zhao H."/>
            <person name="Xu D."/>
            <person name="Zhang Y."/>
        </authorList>
    </citation>
    <scope>NUCLEOTIDE SEQUENCE [LARGE SCALE GENOMIC DNA]</scope>
    <source>
        <strain evidence="2">cv. Punajuju</strain>
        <tissue evidence="1">Leaves</tissue>
    </source>
</reference>
<evidence type="ECO:0000313" key="1">
    <source>
        <dbReference type="EMBL" id="KAI3783222.1"/>
    </source>
</evidence>